<dbReference type="EMBL" id="CP015756">
    <property type="protein sequence ID" value="APC40829.1"/>
    <property type="molecule type" value="Genomic_DNA"/>
</dbReference>
<organism evidence="1 2">
    <name type="scientific">Clostridium estertheticum subsp. estertheticum</name>
    <dbReference type="NCBI Taxonomy" id="1552"/>
    <lineage>
        <taxon>Bacteria</taxon>
        <taxon>Bacillati</taxon>
        <taxon>Bacillota</taxon>
        <taxon>Clostridia</taxon>
        <taxon>Eubacteriales</taxon>
        <taxon>Clostridiaceae</taxon>
        <taxon>Clostridium</taxon>
    </lineage>
</organism>
<accession>A0A1J0GHM7</accession>
<protein>
    <submittedName>
        <fullName evidence="1">Uncharacterized protein</fullName>
    </submittedName>
</protein>
<keyword evidence="2" id="KW-1185">Reference proteome</keyword>
<reference evidence="2" key="1">
    <citation type="journal article" date="2016" name="Front. Microbiol.">
        <title>Complete Genome Sequence of Clostridium estertheticum DSM 8809, a Microbe Identified in Spoiled Vacuum Packed Beef.</title>
        <authorList>
            <person name="Yu Z."/>
            <person name="Gunn L."/>
            <person name="Brennan E."/>
            <person name="Reid R."/>
            <person name="Wall P.G."/>
            <person name="Gaora O.P."/>
            <person name="Hurley D."/>
            <person name="Bolton D."/>
            <person name="Fanning S."/>
        </authorList>
    </citation>
    <scope>NUCLEOTIDE SEQUENCE [LARGE SCALE GENOMIC DNA]</scope>
    <source>
        <strain evidence="2">DSM 8809</strain>
    </source>
</reference>
<dbReference type="AlphaFoldDB" id="A0A1J0GHM7"/>
<gene>
    <name evidence="1" type="ORF">A7L45_12475</name>
</gene>
<name>A0A1J0GHM7_9CLOT</name>
<dbReference type="STRING" id="1552.A7L45_12475"/>
<dbReference type="KEGG" id="ceu:A7L45_12475"/>
<dbReference type="Proteomes" id="UP000182569">
    <property type="component" value="Chromosome"/>
</dbReference>
<dbReference type="RefSeq" id="WP_071613120.1">
    <property type="nucleotide sequence ID" value="NZ_CP015756.1"/>
</dbReference>
<sequence>MSLHSVEFSTENVKKRISTIYNQSNGRIKEFMDINNYQFIFSLESPWAISDDRYPDPNGLLGKTSLLKESGQIIVNIYYEKLTQTLKFIFHNFYNFKRANRVCDLYIEFILAHELAHVGQFTQNKYKCLVAKEDESGVLEANRSYEIEADNIALDYMEDTYSEIGRYIGIIGRKIHVNSLNNATMIRELIEKVD</sequence>
<evidence type="ECO:0000313" key="1">
    <source>
        <dbReference type="EMBL" id="APC40829.1"/>
    </source>
</evidence>
<proteinExistence type="predicted"/>
<evidence type="ECO:0000313" key="2">
    <source>
        <dbReference type="Proteomes" id="UP000182569"/>
    </source>
</evidence>